<dbReference type="PANTHER" id="PTHR11705">
    <property type="entry name" value="PROTEASE FAMILY M14 CARBOXYPEPTIDASE A,B"/>
    <property type="match status" value="1"/>
</dbReference>
<evidence type="ECO:0000256" key="3">
    <source>
        <dbReference type="ARBA" id="ARBA00022645"/>
    </source>
</evidence>
<dbReference type="PROSITE" id="PS52035">
    <property type="entry name" value="PEPTIDASE_M14"/>
    <property type="match status" value="1"/>
</dbReference>
<evidence type="ECO:0000259" key="11">
    <source>
        <dbReference type="PROSITE" id="PS52035"/>
    </source>
</evidence>
<keyword evidence="6" id="KW-0732">Signal</keyword>
<organism evidence="12">
    <name type="scientific">Cacopsylla melanoneura</name>
    <dbReference type="NCBI Taxonomy" id="428564"/>
    <lineage>
        <taxon>Eukaryota</taxon>
        <taxon>Metazoa</taxon>
        <taxon>Ecdysozoa</taxon>
        <taxon>Arthropoda</taxon>
        <taxon>Hexapoda</taxon>
        <taxon>Insecta</taxon>
        <taxon>Pterygota</taxon>
        <taxon>Neoptera</taxon>
        <taxon>Paraneoptera</taxon>
        <taxon>Hemiptera</taxon>
        <taxon>Sternorrhyncha</taxon>
        <taxon>Psylloidea</taxon>
        <taxon>Psyllidae</taxon>
        <taxon>Psyllinae</taxon>
        <taxon>Cacopsylla</taxon>
    </lineage>
</organism>
<dbReference type="GO" id="GO:0008270">
    <property type="term" value="F:zinc ion binding"/>
    <property type="evidence" value="ECO:0007669"/>
    <property type="project" value="InterPro"/>
</dbReference>
<dbReference type="EMBL" id="HBUF01279829">
    <property type="protein sequence ID" value="CAG6687107.1"/>
    <property type="molecule type" value="Transcribed_RNA"/>
</dbReference>
<evidence type="ECO:0000256" key="2">
    <source>
        <dbReference type="ARBA" id="ARBA00005988"/>
    </source>
</evidence>
<dbReference type="AlphaFoldDB" id="A0A8D8THI3"/>
<keyword evidence="8" id="KW-0862">Zinc</keyword>
<dbReference type="GO" id="GO:0004181">
    <property type="term" value="F:metallocarboxypeptidase activity"/>
    <property type="evidence" value="ECO:0007669"/>
    <property type="project" value="InterPro"/>
</dbReference>
<dbReference type="InterPro" id="IPR000834">
    <property type="entry name" value="Peptidase_M14"/>
</dbReference>
<comment type="cofactor">
    <cofactor evidence="1">
        <name>Zn(2+)</name>
        <dbReference type="ChEBI" id="CHEBI:29105"/>
    </cofactor>
</comment>
<evidence type="ECO:0000313" key="12">
    <source>
        <dbReference type="EMBL" id="CAG6687106.1"/>
    </source>
</evidence>
<feature type="domain" description="Peptidase M14" evidence="11">
    <location>
        <begin position="1"/>
        <end position="117"/>
    </location>
</feature>
<evidence type="ECO:0000256" key="9">
    <source>
        <dbReference type="ARBA" id="ARBA00023049"/>
    </source>
</evidence>
<dbReference type="GO" id="GO:0005615">
    <property type="term" value="C:extracellular space"/>
    <property type="evidence" value="ECO:0007669"/>
    <property type="project" value="TreeGrafter"/>
</dbReference>
<evidence type="ECO:0000256" key="10">
    <source>
        <dbReference type="PROSITE-ProRule" id="PRU01379"/>
    </source>
</evidence>
<evidence type="ECO:0000256" key="1">
    <source>
        <dbReference type="ARBA" id="ARBA00001947"/>
    </source>
</evidence>
<sequence>MKAFVTFHSYGQYILYPWGYSKRVPQDYADLDRVGRAAAEAMRLTGGGAYTVGNSAQLLYPAAGASDDWAKGVAKIKYSYTIELRDKGKYGFLLPASNILPVGKESMAAVKAIASEIYSGK</sequence>
<name>A0A8D8THI3_9HEMI</name>
<evidence type="ECO:0000256" key="4">
    <source>
        <dbReference type="ARBA" id="ARBA00022670"/>
    </source>
</evidence>
<keyword evidence="3 12" id="KW-0121">Carboxypeptidase</keyword>
<keyword evidence="5" id="KW-0479">Metal-binding</keyword>
<keyword evidence="7" id="KW-0378">Hydrolase</keyword>
<accession>A0A8D8THI3</accession>
<evidence type="ECO:0000256" key="7">
    <source>
        <dbReference type="ARBA" id="ARBA00022801"/>
    </source>
</evidence>
<feature type="active site" description="Proton donor/acceptor" evidence="10">
    <location>
        <position position="83"/>
    </location>
</feature>
<dbReference type="Gene3D" id="3.40.630.10">
    <property type="entry name" value="Zn peptidases"/>
    <property type="match status" value="1"/>
</dbReference>
<proteinExistence type="inferred from homology"/>
<keyword evidence="9" id="KW-0482">Metalloprotease</keyword>
<dbReference type="PANTHER" id="PTHR11705:SF91">
    <property type="entry name" value="FI01817P-RELATED"/>
    <property type="match status" value="1"/>
</dbReference>
<dbReference type="EMBL" id="HBUF01279828">
    <property type="protein sequence ID" value="CAG6687106.1"/>
    <property type="molecule type" value="Transcribed_RNA"/>
</dbReference>
<dbReference type="SUPFAM" id="SSF53187">
    <property type="entry name" value="Zn-dependent exopeptidases"/>
    <property type="match status" value="1"/>
</dbReference>
<dbReference type="Pfam" id="PF00246">
    <property type="entry name" value="Peptidase_M14"/>
    <property type="match status" value="1"/>
</dbReference>
<protein>
    <submittedName>
        <fullName evidence="12">Carboxypeptidase B</fullName>
    </submittedName>
</protein>
<evidence type="ECO:0000256" key="8">
    <source>
        <dbReference type="ARBA" id="ARBA00022833"/>
    </source>
</evidence>
<dbReference type="GO" id="GO:0006508">
    <property type="term" value="P:proteolysis"/>
    <property type="evidence" value="ECO:0007669"/>
    <property type="project" value="UniProtKB-KW"/>
</dbReference>
<keyword evidence="4" id="KW-0645">Protease</keyword>
<evidence type="ECO:0000256" key="5">
    <source>
        <dbReference type="ARBA" id="ARBA00022723"/>
    </source>
</evidence>
<reference evidence="12" key="1">
    <citation type="submission" date="2021-05" db="EMBL/GenBank/DDBJ databases">
        <authorList>
            <person name="Alioto T."/>
            <person name="Alioto T."/>
            <person name="Gomez Garrido J."/>
        </authorList>
    </citation>
    <scope>NUCLEOTIDE SEQUENCE</scope>
</reference>
<dbReference type="FunFam" id="3.40.630.10:FF:000084">
    <property type="entry name" value="Carboxypeptidase B2"/>
    <property type="match status" value="1"/>
</dbReference>
<comment type="similarity">
    <text evidence="2 10">Belongs to the peptidase M14 family.</text>
</comment>
<evidence type="ECO:0000256" key="6">
    <source>
        <dbReference type="ARBA" id="ARBA00022729"/>
    </source>
</evidence>